<comment type="caution">
    <text evidence="13">The sequence shown here is derived from an EMBL/GenBank/DDBJ whole genome shotgun (WGS) entry which is preliminary data.</text>
</comment>
<dbReference type="Pfam" id="PF21974">
    <property type="entry name" value="SPN1_m3Gcap_bd"/>
    <property type="match status" value="1"/>
</dbReference>
<dbReference type="GO" id="GO:0005634">
    <property type="term" value="C:nucleus"/>
    <property type="evidence" value="ECO:0007669"/>
    <property type="project" value="UniProtKB-SubCell"/>
</dbReference>
<sequence length="342" mass="39493">MDPDSLADMLAGDFSVKSCTADTEELHPRFAQFKNEGKIRESQERRRRDILERQKESRFNYVNRLRKIAIGEELSSDEDDEEPMDLKVTLEASAYGYKQQKPKPYANKLMLSEWLVDIPEEDRLSGEWLMVPCPKGRRCLLVASGGVTSAYSKSGFRVDQFQSYFPGGSRSDSGWTTILDGIIDNKKKIFYVLDLLIWKDNPMDVADYACRHFMMESRISENPLFSEKSSRFPYRFVPLPAIKCTREDMEAFMEQHNGYFLDGLLFFHSQVLYSPGQNPLVGWLKPWMLPEILKISVPEKFTKNVPELQKGGTRAFISKFNSEHKHKCLIHQDVDMAEEVSV</sequence>
<feature type="domain" description="IBB" evidence="12">
    <location>
        <begin position="13"/>
        <end position="75"/>
    </location>
</feature>
<keyword evidence="14" id="KW-1185">Reference proteome</keyword>
<keyword evidence="7" id="KW-0963">Cytoplasm</keyword>
<comment type="similarity">
    <text evidence="4">Belongs to the snurportin family.</text>
</comment>
<evidence type="ECO:0000256" key="5">
    <source>
        <dbReference type="ARBA" id="ARBA00016034"/>
    </source>
</evidence>
<evidence type="ECO:0000256" key="4">
    <source>
        <dbReference type="ARBA" id="ARBA00007540"/>
    </source>
</evidence>
<accession>A0A4U5N1S1</accession>
<dbReference type="STRING" id="34508.A0A4U5N1S1"/>
<keyword evidence="6 11" id="KW-0813">Transport</keyword>
<dbReference type="GO" id="GO:0003723">
    <property type="term" value="F:RNA binding"/>
    <property type="evidence" value="ECO:0007669"/>
    <property type="project" value="UniProtKB-KW"/>
</dbReference>
<dbReference type="PROSITE" id="PS51214">
    <property type="entry name" value="IBB"/>
    <property type="match status" value="1"/>
</dbReference>
<name>A0A4U5N1S1_STECR</name>
<dbReference type="InterPro" id="IPR047857">
    <property type="entry name" value="Snurportin1_C"/>
</dbReference>
<evidence type="ECO:0000313" key="14">
    <source>
        <dbReference type="Proteomes" id="UP000298663"/>
    </source>
</evidence>
<gene>
    <name evidence="13" type="ORF">L596_017222</name>
</gene>
<dbReference type="EMBL" id="AZBU02000005">
    <property type="protein sequence ID" value="TKR76012.1"/>
    <property type="molecule type" value="Genomic_DNA"/>
</dbReference>
<dbReference type="OrthoDB" id="10003593at2759"/>
<dbReference type="AlphaFoldDB" id="A0A4U5N1S1"/>
<reference evidence="13 14" key="1">
    <citation type="journal article" date="2015" name="Genome Biol.">
        <title>Comparative genomics of Steinernema reveals deeply conserved gene regulatory networks.</title>
        <authorList>
            <person name="Dillman A.R."/>
            <person name="Macchietto M."/>
            <person name="Porter C.F."/>
            <person name="Rogers A."/>
            <person name="Williams B."/>
            <person name="Antoshechkin I."/>
            <person name="Lee M.M."/>
            <person name="Goodwin Z."/>
            <person name="Lu X."/>
            <person name="Lewis E.E."/>
            <person name="Goodrich-Blair H."/>
            <person name="Stock S.P."/>
            <person name="Adams B.J."/>
            <person name="Sternberg P.W."/>
            <person name="Mortazavi A."/>
        </authorList>
    </citation>
    <scope>NUCLEOTIDE SEQUENCE [LARGE SCALE GENOMIC DNA]</scope>
    <source>
        <strain evidence="13 14">ALL</strain>
    </source>
</reference>
<comment type="subcellular location">
    <subcellularLocation>
        <location evidence="3">Cytoplasm</location>
    </subcellularLocation>
    <subcellularLocation>
        <location evidence="2">Nucleus</location>
    </subcellularLocation>
</comment>
<dbReference type="Gene3D" id="3.30.470.30">
    <property type="entry name" value="DNA ligase/mRNA capping enzyme"/>
    <property type="match status" value="1"/>
</dbReference>
<evidence type="ECO:0000256" key="3">
    <source>
        <dbReference type="ARBA" id="ARBA00004496"/>
    </source>
</evidence>
<dbReference type="GO" id="GO:0061608">
    <property type="term" value="F:nuclear import signal receptor activity"/>
    <property type="evidence" value="ECO:0007669"/>
    <property type="project" value="InterPro"/>
</dbReference>
<organism evidence="13 14">
    <name type="scientific">Steinernema carpocapsae</name>
    <name type="common">Entomopathogenic nematode</name>
    <dbReference type="NCBI Taxonomy" id="34508"/>
    <lineage>
        <taxon>Eukaryota</taxon>
        <taxon>Metazoa</taxon>
        <taxon>Ecdysozoa</taxon>
        <taxon>Nematoda</taxon>
        <taxon>Chromadorea</taxon>
        <taxon>Rhabditida</taxon>
        <taxon>Tylenchina</taxon>
        <taxon>Panagrolaimomorpha</taxon>
        <taxon>Strongyloidoidea</taxon>
        <taxon>Steinernematidae</taxon>
        <taxon>Steinernema</taxon>
    </lineage>
</organism>
<dbReference type="PANTHER" id="PTHR13403">
    <property type="entry name" value="SNURPORTIN1 RNUT1 PROTEIN RNA, U TRANSPORTER 1"/>
    <property type="match status" value="1"/>
</dbReference>
<evidence type="ECO:0000313" key="13">
    <source>
        <dbReference type="EMBL" id="TKR76012.1"/>
    </source>
</evidence>
<keyword evidence="9" id="KW-0539">Nucleus</keyword>
<dbReference type="GO" id="GO:0005737">
    <property type="term" value="C:cytoplasm"/>
    <property type="evidence" value="ECO:0007669"/>
    <property type="project" value="UniProtKB-SubCell"/>
</dbReference>
<evidence type="ECO:0000256" key="9">
    <source>
        <dbReference type="ARBA" id="ARBA00023242"/>
    </source>
</evidence>
<proteinExistence type="inferred from homology"/>
<dbReference type="Pfam" id="PF11538">
    <property type="entry name" value="Snurportin1"/>
    <property type="match status" value="1"/>
</dbReference>
<dbReference type="GO" id="GO:0006606">
    <property type="term" value="P:protein import into nucleus"/>
    <property type="evidence" value="ECO:0007669"/>
    <property type="project" value="InterPro"/>
</dbReference>
<dbReference type="CDD" id="cd09232">
    <property type="entry name" value="Snurportin-1_C"/>
    <property type="match status" value="1"/>
</dbReference>
<dbReference type="InterPro" id="IPR024721">
    <property type="entry name" value="Snurportin-1_N"/>
</dbReference>
<dbReference type="GO" id="GO:0061015">
    <property type="term" value="P:snRNA import into nucleus"/>
    <property type="evidence" value="ECO:0007669"/>
    <property type="project" value="InterPro"/>
</dbReference>
<evidence type="ECO:0000256" key="8">
    <source>
        <dbReference type="ARBA" id="ARBA00022884"/>
    </source>
</evidence>
<dbReference type="SUPFAM" id="SSF56091">
    <property type="entry name" value="DNA ligase/mRNA capping enzyme, catalytic domain"/>
    <property type="match status" value="1"/>
</dbReference>
<dbReference type="Proteomes" id="UP000298663">
    <property type="component" value="Unassembled WGS sequence"/>
</dbReference>
<evidence type="ECO:0000256" key="11">
    <source>
        <dbReference type="PROSITE-ProRule" id="PRU00561"/>
    </source>
</evidence>
<dbReference type="InterPro" id="IPR002652">
    <property type="entry name" value="Importin-a_IBB"/>
</dbReference>
<evidence type="ECO:0000256" key="7">
    <source>
        <dbReference type="ARBA" id="ARBA00022490"/>
    </source>
</evidence>
<dbReference type="PANTHER" id="PTHR13403:SF6">
    <property type="entry name" value="SNURPORTIN-1"/>
    <property type="match status" value="1"/>
</dbReference>
<evidence type="ECO:0000256" key="1">
    <source>
        <dbReference type="ARBA" id="ARBA00003975"/>
    </source>
</evidence>
<reference evidence="13 14" key="2">
    <citation type="journal article" date="2019" name="G3 (Bethesda)">
        <title>Hybrid Assembly of the Genome of the Entomopathogenic Nematode Steinernema carpocapsae Identifies the X-Chromosome.</title>
        <authorList>
            <person name="Serra L."/>
            <person name="Macchietto M."/>
            <person name="Macias-Munoz A."/>
            <person name="McGill C.J."/>
            <person name="Rodriguez I.M."/>
            <person name="Rodriguez B."/>
            <person name="Murad R."/>
            <person name="Mortazavi A."/>
        </authorList>
    </citation>
    <scope>NUCLEOTIDE SEQUENCE [LARGE SCALE GENOMIC DNA]</scope>
    <source>
        <strain evidence="13 14">ALL</strain>
    </source>
</reference>
<evidence type="ECO:0000259" key="12">
    <source>
        <dbReference type="PROSITE" id="PS51214"/>
    </source>
</evidence>
<comment type="function">
    <text evidence="1">Functions as an U snRNP-specific nuclear import adapter. Involved in the trimethylguanosine (m3G)-cap-dependent nuclear import of U snRNPs. Binds specifically to the terminal m3G-cap U snRNAs.</text>
</comment>
<evidence type="ECO:0000256" key="10">
    <source>
        <dbReference type="ARBA" id="ARBA00031454"/>
    </source>
</evidence>
<protein>
    <recommendedName>
        <fullName evidence="5">Snurportin-1</fullName>
    </recommendedName>
    <alternativeName>
        <fullName evidence="10">RNA U transporter 1</fullName>
    </alternativeName>
</protein>
<keyword evidence="8" id="KW-0694">RNA-binding</keyword>
<evidence type="ECO:0000256" key="2">
    <source>
        <dbReference type="ARBA" id="ARBA00004123"/>
    </source>
</evidence>
<evidence type="ECO:0000256" key="6">
    <source>
        <dbReference type="ARBA" id="ARBA00022448"/>
    </source>
</evidence>
<dbReference type="InterPro" id="IPR017336">
    <property type="entry name" value="Snurportin-1"/>
</dbReference>